<sequence length="453" mass="48275">MNRAPQLLLIDCPGAERTLAFGLRWFALIGSNVPKLARSRGRRLRATHYVVGGSPAMVAGYGRTRAGLRGARFMRRAGAPAAVPPQSAAQLFALLHPEGGHSLVRLPDGRHWLVAAHGGAVLSQTDRVFGSLDEAQQEQRALLAQRPSLAERAPDQVWSALIQAVDAGAALTALPSRWAELPVALRLFLACVGLAAAAPPLWNAGASTFSKRQAAPPQPVAVRDPVADAYEAMMRATTVQPATELTRLLASVAALPVQVQGWALRRAHCDAGAQHWNCAAVYARVHPLATNHGLHALLPVGWQVSFKPLEEATLAWRLASEPIRIADMTLPSSLYVDTRVAGGLQGLRPAFASVALSHSVPLLPHGQRQPAAQQPAARQASAGQSNPARTGMPVVRRRSLALHGPLRSMALMPGPVSAARWSRLVVTVQPQPRPSLVASALVAELQGELYEQE</sequence>
<keyword evidence="3" id="KW-1185">Reference proteome</keyword>
<organism evidence="2 3">
    <name type="scientific">Achromobacter animicus</name>
    <dbReference type="NCBI Taxonomy" id="1389935"/>
    <lineage>
        <taxon>Bacteria</taxon>
        <taxon>Pseudomonadati</taxon>
        <taxon>Pseudomonadota</taxon>
        <taxon>Betaproteobacteria</taxon>
        <taxon>Burkholderiales</taxon>
        <taxon>Alcaligenaceae</taxon>
        <taxon>Achromobacter</taxon>
    </lineage>
</organism>
<gene>
    <name evidence="2" type="ORF">LMG26690_04449</name>
</gene>
<proteinExistence type="predicted"/>
<protein>
    <recommendedName>
        <fullName evidence="4">Type 4b pilus protein PilO2</fullName>
    </recommendedName>
</protein>
<accession>A0A6S7AF76</accession>
<dbReference type="RefSeq" id="WP_254595039.1">
    <property type="nucleotide sequence ID" value="NZ_CADIJM010000012.1"/>
</dbReference>
<name>A0A6S7AF76_9BURK</name>
<evidence type="ECO:0000313" key="2">
    <source>
        <dbReference type="EMBL" id="CAB3727149.1"/>
    </source>
</evidence>
<dbReference type="EMBL" id="CADIJM010000012">
    <property type="protein sequence ID" value="CAB3727149.1"/>
    <property type="molecule type" value="Genomic_DNA"/>
</dbReference>
<feature type="region of interest" description="Disordered" evidence="1">
    <location>
        <begin position="364"/>
        <end position="394"/>
    </location>
</feature>
<evidence type="ECO:0000313" key="3">
    <source>
        <dbReference type="Proteomes" id="UP000494214"/>
    </source>
</evidence>
<reference evidence="2 3" key="1">
    <citation type="submission" date="2020-04" db="EMBL/GenBank/DDBJ databases">
        <authorList>
            <person name="De Canck E."/>
        </authorList>
    </citation>
    <scope>NUCLEOTIDE SEQUENCE [LARGE SCALE GENOMIC DNA]</scope>
    <source>
        <strain evidence="2 3">LMG 26690</strain>
    </source>
</reference>
<feature type="compositionally biased region" description="Low complexity" evidence="1">
    <location>
        <begin position="366"/>
        <end position="385"/>
    </location>
</feature>
<dbReference type="Proteomes" id="UP000494214">
    <property type="component" value="Unassembled WGS sequence"/>
</dbReference>
<evidence type="ECO:0000256" key="1">
    <source>
        <dbReference type="SAM" id="MobiDB-lite"/>
    </source>
</evidence>
<evidence type="ECO:0008006" key="4">
    <source>
        <dbReference type="Google" id="ProtNLM"/>
    </source>
</evidence>
<dbReference type="AlphaFoldDB" id="A0A6S7AF76"/>